<dbReference type="Gene3D" id="2.120.10.30">
    <property type="entry name" value="TolB, C-terminal domain"/>
    <property type="match status" value="2"/>
</dbReference>
<dbReference type="Pfam" id="PF07676">
    <property type="entry name" value="PD40"/>
    <property type="match status" value="1"/>
</dbReference>
<gene>
    <name evidence="4" type="ORF">FH965_27700</name>
</gene>
<feature type="signal peptide" evidence="3">
    <location>
        <begin position="1"/>
        <end position="29"/>
    </location>
</feature>
<feature type="compositionally biased region" description="Basic and acidic residues" evidence="2">
    <location>
        <begin position="251"/>
        <end position="266"/>
    </location>
</feature>
<reference evidence="4 5" key="1">
    <citation type="journal article" date="2019" name="J. Ind. Microbiol. Biotechnol.">
        <title>The complete genomic sequence of Streptomyces spectabilis NRRL-2792 and identification of secondary metabolite biosynthetic gene clusters.</title>
        <authorList>
            <person name="Sinha A."/>
            <person name="Phillips-Salemka S."/>
            <person name="Niraula T.A."/>
            <person name="Short K.A."/>
            <person name="Niraula N.P."/>
        </authorList>
    </citation>
    <scope>NUCLEOTIDE SEQUENCE [LARGE SCALE GENOMIC DNA]</scope>
    <source>
        <strain evidence="4 5">NRRL 2792</strain>
    </source>
</reference>
<evidence type="ECO:0000256" key="1">
    <source>
        <dbReference type="ARBA" id="ARBA00009820"/>
    </source>
</evidence>
<sequence length="417" mass="44332">MHQSTQRAALAAAVVVAAVTATALPTAFAAPAAPRTAGVSVTPGGTAGNAAVSSAVISRDGKVVAFDSEASDLVAGDTDGRSDVFVRTLATGRTERVALAGRQLRSPSLSRDGRYIAVITAPAGDYGASDVRLYDRTTRKFQRLDVELPDGFDGKGAGTVSLTPDARYAVFDTRQREGSDGQVVFLRDRKKKTTERISHPNPGWEPRSAHTPTVSDDGRKVVYAHNYTNGPRGDDWSDVWLRDRATGRLTQIDRSHDGSKTEKESLEPSLSGDGRKVAFESRDTHLVPNDDDKAWNVFVHDLASGRNQRIHGTQGGPGAAYTRAPALSADGRRLTYMTEVKEPGSQYGTETPVYARDLKTGRTALVTPDATGGTASAKVAPGALSANGARVAFLSADAGLLRGDTNDGYDAFVRYLR</sequence>
<accession>A0A516RE00</accession>
<dbReference type="RefSeq" id="WP_144321127.1">
    <property type="nucleotide sequence ID" value="NZ_CP040916.1"/>
</dbReference>
<evidence type="ECO:0000256" key="2">
    <source>
        <dbReference type="SAM" id="MobiDB-lite"/>
    </source>
</evidence>
<dbReference type="SUPFAM" id="SSF82171">
    <property type="entry name" value="DPP6 N-terminal domain-like"/>
    <property type="match status" value="1"/>
</dbReference>
<evidence type="ECO:0000313" key="5">
    <source>
        <dbReference type="Proteomes" id="UP000316806"/>
    </source>
</evidence>
<feature type="region of interest" description="Disordered" evidence="2">
    <location>
        <begin position="251"/>
        <end position="274"/>
    </location>
</feature>
<protein>
    <submittedName>
        <fullName evidence="4">Uncharacterized protein</fullName>
    </submittedName>
</protein>
<comment type="similarity">
    <text evidence="1">Belongs to the TolB family.</text>
</comment>
<name>A0A516RE00_STRST</name>
<dbReference type="PANTHER" id="PTHR36842">
    <property type="entry name" value="PROTEIN TOLB HOMOLOG"/>
    <property type="match status" value="1"/>
</dbReference>
<dbReference type="InterPro" id="IPR011659">
    <property type="entry name" value="WD40"/>
</dbReference>
<dbReference type="InterPro" id="IPR006311">
    <property type="entry name" value="TAT_signal"/>
</dbReference>
<dbReference type="InterPro" id="IPR011042">
    <property type="entry name" value="6-blade_b-propeller_TolB-like"/>
</dbReference>
<dbReference type="AlphaFoldDB" id="A0A516RE00"/>
<evidence type="ECO:0000313" key="4">
    <source>
        <dbReference type="EMBL" id="QDQ13883.1"/>
    </source>
</evidence>
<feature type="chain" id="PRO_5021928196" evidence="3">
    <location>
        <begin position="30"/>
        <end position="417"/>
    </location>
</feature>
<organism evidence="4 5">
    <name type="scientific">Streptomyces spectabilis</name>
    <dbReference type="NCBI Taxonomy" id="68270"/>
    <lineage>
        <taxon>Bacteria</taxon>
        <taxon>Bacillati</taxon>
        <taxon>Actinomycetota</taxon>
        <taxon>Actinomycetes</taxon>
        <taxon>Kitasatosporales</taxon>
        <taxon>Streptomycetaceae</taxon>
        <taxon>Streptomyces</taxon>
    </lineage>
</organism>
<proteinExistence type="inferred from homology"/>
<dbReference type="EMBL" id="CP040916">
    <property type="protein sequence ID" value="QDQ13883.1"/>
    <property type="molecule type" value="Genomic_DNA"/>
</dbReference>
<keyword evidence="3" id="KW-0732">Signal</keyword>
<dbReference type="Proteomes" id="UP000316806">
    <property type="component" value="Chromosome"/>
</dbReference>
<feature type="region of interest" description="Disordered" evidence="2">
    <location>
        <begin position="191"/>
        <end position="217"/>
    </location>
</feature>
<evidence type="ECO:0000256" key="3">
    <source>
        <dbReference type="SAM" id="SignalP"/>
    </source>
</evidence>
<dbReference type="PROSITE" id="PS51318">
    <property type="entry name" value="TAT"/>
    <property type="match status" value="1"/>
</dbReference>